<evidence type="ECO:0000313" key="1">
    <source>
        <dbReference type="EMBL" id="MFD1889506.1"/>
    </source>
</evidence>
<dbReference type="EMBL" id="JBHUFZ010000011">
    <property type="protein sequence ID" value="MFD1889506.1"/>
    <property type="molecule type" value="Genomic_DNA"/>
</dbReference>
<evidence type="ECO:0000313" key="2">
    <source>
        <dbReference type="Proteomes" id="UP001597326"/>
    </source>
</evidence>
<proteinExistence type="predicted"/>
<dbReference type="RefSeq" id="WP_343872532.1">
    <property type="nucleotide sequence ID" value="NZ_BAAAIX010000009.1"/>
</dbReference>
<evidence type="ECO:0008006" key="3">
    <source>
        <dbReference type="Google" id="ProtNLM"/>
    </source>
</evidence>
<comment type="caution">
    <text evidence="1">The sequence shown here is derived from an EMBL/GenBank/DDBJ whole genome shotgun (WGS) entry which is preliminary data.</text>
</comment>
<name>A0ABW4RTB7_9ACTN</name>
<gene>
    <name evidence="1" type="ORF">ACFSCS_04790</name>
</gene>
<sequence length="52" mass="5551">MAARFLVSNPCEDACGTLDADEVVEGAPVYVCPGCDSRWIELDERTSSGEEG</sequence>
<keyword evidence="2" id="KW-1185">Reference proteome</keyword>
<organism evidence="1 2">
    <name type="scientific">Luteococcus peritonei</name>
    <dbReference type="NCBI Taxonomy" id="88874"/>
    <lineage>
        <taxon>Bacteria</taxon>
        <taxon>Bacillati</taxon>
        <taxon>Actinomycetota</taxon>
        <taxon>Actinomycetes</taxon>
        <taxon>Propionibacteriales</taxon>
        <taxon>Propionibacteriaceae</taxon>
        <taxon>Luteococcus</taxon>
    </lineage>
</organism>
<reference evidence="2" key="1">
    <citation type="journal article" date="2019" name="Int. J. Syst. Evol. Microbiol.">
        <title>The Global Catalogue of Microorganisms (GCM) 10K type strain sequencing project: providing services to taxonomists for standard genome sequencing and annotation.</title>
        <authorList>
            <consortium name="The Broad Institute Genomics Platform"/>
            <consortium name="The Broad Institute Genome Sequencing Center for Infectious Disease"/>
            <person name="Wu L."/>
            <person name="Ma J."/>
        </authorList>
    </citation>
    <scope>NUCLEOTIDE SEQUENCE [LARGE SCALE GENOMIC DNA]</scope>
    <source>
        <strain evidence="2">CAIM 431</strain>
    </source>
</reference>
<dbReference type="Proteomes" id="UP001597326">
    <property type="component" value="Unassembled WGS sequence"/>
</dbReference>
<protein>
    <recommendedName>
        <fullName evidence="3">Transcription factor zinc-finger domain-containing protein</fullName>
    </recommendedName>
</protein>
<accession>A0ABW4RTB7</accession>